<accession>A0ABV6G319</accession>
<dbReference type="Pfam" id="PF01810">
    <property type="entry name" value="LysE"/>
    <property type="match status" value="1"/>
</dbReference>
<keyword evidence="3 6" id="KW-0812">Transmembrane</keyword>
<dbReference type="EMBL" id="JBHLVX010000023">
    <property type="protein sequence ID" value="MFC0267816.1"/>
    <property type="molecule type" value="Genomic_DNA"/>
</dbReference>
<evidence type="ECO:0000313" key="7">
    <source>
        <dbReference type="EMBL" id="MFC0267816.1"/>
    </source>
</evidence>
<reference evidence="7 8" key="1">
    <citation type="submission" date="2024-09" db="EMBL/GenBank/DDBJ databases">
        <authorList>
            <person name="Sun Q."/>
            <person name="Mori K."/>
        </authorList>
    </citation>
    <scope>NUCLEOTIDE SEQUENCE [LARGE SCALE GENOMIC DNA]</scope>
    <source>
        <strain evidence="7 8">CCM 7415</strain>
    </source>
</reference>
<dbReference type="InterPro" id="IPR001123">
    <property type="entry name" value="LeuE-type"/>
</dbReference>
<comment type="subcellular location">
    <subcellularLocation>
        <location evidence="1">Cell membrane</location>
        <topology evidence="1">Multi-pass membrane protein</topology>
    </subcellularLocation>
</comment>
<evidence type="ECO:0000256" key="3">
    <source>
        <dbReference type="ARBA" id="ARBA00022692"/>
    </source>
</evidence>
<dbReference type="RefSeq" id="WP_083920835.1">
    <property type="nucleotide sequence ID" value="NZ_JBHLVX010000023.1"/>
</dbReference>
<evidence type="ECO:0000256" key="2">
    <source>
        <dbReference type="ARBA" id="ARBA00022475"/>
    </source>
</evidence>
<feature type="transmembrane region" description="Helical" evidence="6">
    <location>
        <begin position="124"/>
        <end position="145"/>
    </location>
</feature>
<sequence>MDLISLLVYFFADFTAYLIPGPAALVVSIGALLHGRKAGCALTAGILTAETFYFALSAAGIGVVIAKNQELFAIIKYAGACYLIWLGVRDIRAGVKNQSNSGYSKDSEGEGEAPSIKSSYWKGVSVNISNPKALLVYLAILPQFVDPSRSALIQVSTLYLVGMLAGALAFMIYILLSDRLRKSSSSSFPVKKINIASGVMLIVIGLFFGVLG</sequence>
<name>A0ABV6G319_9GAMM</name>
<dbReference type="PANTHER" id="PTHR30086:SF20">
    <property type="entry name" value="ARGININE EXPORTER PROTEIN ARGO-RELATED"/>
    <property type="match status" value="1"/>
</dbReference>
<comment type="caution">
    <text evidence="7">The sequence shown here is derived from an EMBL/GenBank/DDBJ whole genome shotgun (WGS) entry which is preliminary data.</text>
</comment>
<evidence type="ECO:0000256" key="1">
    <source>
        <dbReference type="ARBA" id="ARBA00004651"/>
    </source>
</evidence>
<evidence type="ECO:0000256" key="6">
    <source>
        <dbReference type="SAM" id="Phobius"/>
    </source>
</evidence>
<feature type="transmembrane region" description="Helical" evidence="6">
    <location>
        <begin position="6"/>
        <end position="33"/>
    </location>
</feature>
<dbReference type="Proteomes" id="UP001589814">
    <property type="component" value="Unassembled WGS sequence"/>
</dbReference>
<protein>
    <submittedName>
        <fullName evidence="7">LysE family translocator</fullName>
    </submittedName>
</protein>
<proteinExistence type="predicted"/>
<dbReference type="PANTHER" id="PTHR30086">
    <property type="entry name" value="ARGININE EXPORTER PROTEIN ARGO"/>
    <property type="match status" value="1"/>
</dbReference>
<feature type="transmembrane region" description="Helical" evidence="6">
    <location>
        <begin position="40"/>
        <end position="65"/>
    </location>
</feature>
<evidence type="ECO:0000256" key="5">
    <source>
        <dbReference type="ARBA" id="ARBA00023136"/>
    </source>
</evidence>
<gene>
    <name evidence="7" type="ORF">ACFFHW_07405</name>
</gene>
<organism evidence="7 8">
    <name type="scientific">Kushneria aurantia</name>
    <dbReference type="NCBI Taxonomy" id="504092"/>
    <lineage>
        <taxon>Bacteria</taxon>
        <taxon>Pseudomonadati</taxon>
        <taxon>Pseudomonadota</taxon>
        <taxon>Gammaproteobacteria</taxon>
        <taxon>Oceanospirillales</taxon>
        <taxon>Halomonadaceae</taxon>
        <taxon>Kushneria</taxon>
    </lineage>
</organism>
<keyword evidence="2" id="KW-1003">Cell membrane</keyword>
<keyword evidence="4 6" id="KW-1133">Transmembrane helix</keyword>
<keyword evidence="8" id="KW-1185">Reference proteome</keyword>
<keyword evidence="5 6" id="KW-0472">Membrane</keyword>
<feature type="transmembrane region" description="Helical" evidence="6">
    <location>
        <begin position="193"/>
        <end position="211"/>
    </location>
</feature>
<dbReference type="PIRSF" id="PIRSF006324">
    <property type="entry name" value="LeuE"/>
    <property type="match status" value="1"/>
</dbReference>
<feature type="transmembrane region" description="Helical" evidence="6">
    <location>
        <begin position="71"/>
        <end position="88"/>
    </location>
</feature>
<evidence type="ECO:0000256" key="4">
    <source>
        <dbReference type="ARBA" id="ARBA00022989"/>
    </source>
</evidence>
<feature type="transmembrane region" description="Helical" evidence="6">
    <location>
        <begin position="151"/>
        <end position="173"/>
    </location>
</feature>
<evidence type="ECO:0000313" key="8">
    <source>
        <dbReference type="Proteomes" id="UP001589814"/>
    </source>
</evidence>